<feature type="transmembrane region" description="Helical" evidence="1">
    <location>
        <begin position="390"/>
        <end position="411"/>
    </location>
</feature>
<keyword evidence="1" id="KW-1133">Transmembrane helix</keyword>
<protein>
    <recommendedName>
        <fullName evidence="2">Alpha-galactosidase NEW3 domain-containing protein</fullName>
    </recommendedName>
</protein>
<reference evidence="3" key="1">
    <citation type="journal article" date="2020" name="mSystems">
        <title>Genome- and Community-Level Interaction Insights into Carbon Utilization and Element Cycling Functions of Hydrothermarchaeota in Hydrothermal Sediment.</title>
        <authorList>
            <person name="Zhou Z."/>
            <person name="Liu Y."/>
            <person name="Xu W."/>
            <person name="Pan J."/>
            <person name="Luo Z.H."/>
            <person name="Li M."/>
        </authorList>
    </citation>
    <scope>NUCLEOTIDE SEQUENCE [LARGE SCALE GENOMIC DNA]</scope>
    <source>
        <strain evidence="3">HyVt-92</strain>
    </source>
</reference>
<evidence type="ECO:0000259" key="2">
    <source>
        <dbReference type="Pfam" id="PF10633"/>
    </source>
</evidence>
<feature type="domain" description="Alpha-galactosidase NEW3" evidence="2">
    <location>
        <begin position="292"/>
        <end position="371"/>
    </location>
</feature>
<keyword evidence="1" id="KW-0472">Membrane</keyword>
<evidence type="ECO:0000256" key="1">
    <source>
        <dbReference type="SAM" id="Phobius"/>
    </source>
</evidence>
<dbReference type="Pfam" id="PF10633">
    <property type="entry name" value="NPCBM_assoc"/>
    <property type="match status" value="1"/>
</dbReference>
<dbReference type="EMBL" id="DRTT01000065">
    <property type="protein sequence ID" value="HHF98266.1"/>
    <property type="molecule type" value="Genomic_DNA"/>
</dbReference>
<accession>A0A7V5LYP9</accession>
<dbReference type="PANTHER" id="PTHR39198:SF1">
    <property type="entry name" value="ALPHA-GALACTOSIDASE NEW3 DOMAIN-CONTAINING PROTEIN"/>
    <property type="match status" value="1"/>
</dbReference>
<keyword evidence="1" id="KW-0812">Transmembrane</keyword>
<gene>
    <name evidence="3" type="ORF">ENL39_02115</name>
</gene>
<name>A0A7V5LYP9_UNCAE</name>
<comment type="caution">
    <text evidence="3">The sequence shown here is derived from an EMBL/GenBank/DDBJ whole genome shotgun (WGS) entry which is preliminary data.</text>
</comment>
<dbReference type="InterPro" id="IPR018905">
    <property type="entry name" value="A-galactase_NEW3"/>
</dbReference>
<dbReference type="AlphaFoldDB" id="A0A7V5LYP9"/>
<organism evidence="3">
    <name type="scientific">Aerophobetes bacterium</name>
    <dbReference type="NCBI Taxonomy" id="2030807"/>
    <lineage>
        <taxon>Bacteria</taxon>
        <taxon>Candidatus Aerophobota</taxon>
    </lineage>
</organism>
<dbReference type="Proteomes" id="UP000886070">
    <property type="component" value="Unassembled WGS sequence"/>
</dbReference>
<dbReference type="PANTHER" id="PTHR39198">
    <property type="entry name" value="HYPOTHETICAL MEMBRANE PROTEIN, CONSERVED"/>
    <property type="match status" value="1"/>
</dbReference>
<proteinExistence type="predicted"/>
<sequence length="416" mass="46967">MKRGVEKVIIAFLCFVIFTAGFSFSNSFKVKADEVKRGFVLFFKYPHVAVTKKEKIELDFTVVNTGKKEEEVLLSVIPDKKAKDWNVGFETRWDKMQVQSVGLLTEEPDNSVDLKFYAIPPENVKEGEYSFVVKGMSKDKKIQRSTSVVIRLVTKKGVKEEVSREVELTSDYPSMENPAGEKFQFAIKVKNNTDKAIVFDLGADFPYGWRAYCTPRWEEEKKISSIKVDSNGTENLLLTLIPPLTAKKGDYPVKFFVKWGEKVASIDLKAIITGTYKLKFRTSTGRFNLDAVAGKKEVVEAYVWNEGSAPIEDVSFFSIDTPRDWKVTFEPDKISSVSPYQEVKKPEKVKISILAPARTIPGDYMFTVKAAGKQDQAQMDLRVTVKRATLWGWVGLGIVVAIILCLVGVFVKLGRR</sequence>
<evidence type="ECO:0000313" key="3">
    <source>
        <dbReference type="EMBL" id="HHF98266.1"/>
    </source>
</evidence>